<keyword evidence="5" id="KW-1185">Reference proteome</keyword>
<evidence type="ECO:0000256" key="1">
    <source>
        <dbReference type="ARBA" id="ARBA00022729"/>
    </source>
</evidence>
<dbReference type="PROSITE" id="PS51257">
    <property type="entry name" value="PROKAR_LIPOPROTEIN"/>
    <property type="match status" value="1"/>
</dbReference>
<name>A0A1H6XQE8_9DEIO</name>
<feature type="domain" description="Glycosyl hydrolase-like 10" evidence="3">
    <location>
        <begin position="43"/>
        <end position="331"/>
    </location>
</feature>
<dbReference type="PANTHER" id="PTHR43405:SF1">
    <property type="entry name" value="GLYCOSYL HYDROLASE DIGH"/>
    <property type="match status" value="1"/>
</dbReference>
<reference evidence="5" key="1">
    <citation type="submission" date="2016-10" db="EMBL/GenBank/DDBJ databases">
        <authorList>
            <person name="Varghese N."/>
            <person name="Submissions S."/>
        </authorList>
    </citation>
    <scope>NUCLEOTIDE SEQUENCE [LARGE SCALE GENOMIC DNA]</scope>
    <source>
        <strain evidence="5">CGMCC 1.10218</strain>
    </source>
</reference>
<protein>
    <submittedName>
        <fullName evidence="4">Uncharacterized lipoprotein YddW, UPF0748 family</fullName>
    </submittedName>
</protein>
<accession>A0A1H6XQE8</accession>
<dbReference type="EMBL" id="FNZA01000006">
    <property type="protein sequence ID" value="SEJ31293.1"/>
    <property type="molecule type" value="Genomic_DNA"/>
</dbReference>
<dbReference type="OrthoDB" id="9794671at2"/>
<evidence type="ECO:0000256" key="2">
    <source>
        <dbReference type="SAM" id="SignalP"/>
    </source>
</evidence>
<proteinExistence type="predicted"/>
<dbReference type="AlphaFoldDB" id="A0A1H6XQE8"/>
<dbReference type="Proteomes" id="UP000199223">
    <property type="component" value="Unassembled WGS sequence"/>
</dbReference>
<evidence type="ECO:0000259" key="3">
    <source>
        <dbReference type="Pfam" id="PF02638"/>
    </source>
</evidence>
<keyword evidence="1 2" id="KW-0732">Signal</keyword>
<evidence type="ECO:0000313" key="5">
    <source>
        <dbReference type="Proteomes" id="UP000199223"/>
    </source>
</evidence>
<evidence type="ECO:0000313" key="4">
    <source>
        <dbReference type="EMBL" id="SEJ31293.1"/>
    </source>
</evidence>
<dbReference type="InterPro" id="IPR013783">
    <property type="entry name" value="Ig-like_fold"/>
</dbReference>
<dbReference type="RefSeq" id="WP_092264220.1">
    <property type="nucleotide sequence ID" value="NZ_FNZA01000006.1"/>
</dbReference>
<dbReference type="PANTHER" id="PTHR43405">
    <property type="entry name" value="GLYCOSYL HYDROLASE DIGH"/>
    <property type="match status" value="1"/>
</dbReference>
<dbReference type="STRING" id="856736.SAMN04488058_10612"/>
<dbReference type="Pfam" id="PF02638">
    <property type="entry name" value="GHL10"/>
    <property type="match status" value="1"/>
</dbReference>
<dbReference type="Gene3D" id="2.60.40.10">
    <property type="entry name" value="Immunoglobulins"/>
    <property type="match status" value="1"/>
</dbReference>
<dbReference type="Gene3D" id="3.20.20.80">
    <property type="entry name" value="Glycosidases"/>
    <property type="match status" value="1"/>
</dbReference>
<feature type="chain" id="PRO_5011714466" evidence="2">
    <location>
        <begin position="23"/>
        <end position="518"/>
    </location>
</feature>
<dbReference type="InterPro" id="IPR052177">
    <property type="entry name" value="Divisome_Glycosyl_Hydrolase"/>
</dbReference>
<gene>
    <name evidence="4" type="ORF">SAMN04488058_10612</name>
</gene>
<dbReference type="InterPro" id="IPR017853">
    <property type="entry name" value="GH"/>
</dbReference>
<keyword evidence="4" id="KW-0449">Lipoprotein</keyword>
<organism evidence="4 5">
    <name type="scientific">Deinococcus reticulitermitis</name>
    <dbReference type="NCBI Taxonomy" id="856736"/>
    <lineage>
        <taxon>Bacteria</taxon>
        <taxon>Thermotogati</taxon>
        <taxon>Deinococcota</taxon>
        <taxon>Deinococci</taxon>
        <taxon>Deinococcales</taxon>
        <taxon>Deinococcaceae</taxon>
        <taxon>Deinococcus</taxon>
    </lineage>
</organism>
<sequence length="518" mass="56090">MFRLPRTARPLSALLLASALLASCGLFQPEGEEIETERPDVEVRGLWVDAFGTGIEAGAGMKTPEEITKLVKDARRMNVNTLYVQIGRRGDCYRNNAAMPRTDDPAVTPGFDPLADVIEKAHAQGIQVYAWIITTAIWNSATAPTSPEHAFNRHGLNAAGRDNWLMVKNDGTLRGGADWYLDPGHPDAAEYIKNMYVSVARNYAVDGVQFDRVRYPDYNPVGGPNNWGYNETALGRFRAETGATGTPEPGDPAWTAWRRQQVTNLVRETALAVKAVKPDVAISAATITYGEGPADEAGFLNTRPYTEVLQDWPEWVRAGYLDTNVMMNYKRDHVAAQALWFGQWNAFAAGLKRAYPWTEQVSGAALYINYQAGSVAQVRQAQAAGLDGWAGYSYRNPDLDVAASPPTKTQAVAFEELAARLTAADGPFPTFAERPGLAVSALRAVSGRVTGERLGGHTAELLNASGQVVATTQTDGNGHYGFFRVPAGTVSVRVGGQAAVSFTARAGRVTRLADVRLP</sequence>
<feature type="signal peptide" evidence="2">
    <location>
        <begin position="1"/>
        <end position="22"/>
    </location>
</feature>
<dbReference type="SUPFAM" id="SSF117074">
    <property type="entry name" value="Hypothetical protein PA1324"/>
    <property type="match status" value="1"/>
</dbReference>
<dbReference type="SUPFAM" id="SSF51445">
    <property type="entry name" value="(Trans)glycosidases"/>
    <property type="match status" value="1"/>
</dbReference>
<dbReference type="InterPro" id="IPR003790">
    <property type="entry name" value="GHL10"/>
</dbReference>